<proteinExistence type="predicted"/>
<evidence type="ECO:0000313" key="1">
    <source>
        <dbReference type="EMBL" id="KRL77164.1"/>
    </source>
</evidence>
<dbReference type="OrthoDB" id="2248737at2"/>
<comment type="caution">
    <text evidence="1">The sequence shown here is derived from an EMBL/GenBank/DDBJ whole genome shotgun (WGS) entry which is preliminary data.</text>
</comment>
<name>A0A0R1T751_9LACO</name>
<protein>
    <recommendedName>
        <fullName evidence="3">SAM-dependent methyltransferase</fullName>
    </recommendedName>
</protein>
<accession>A0A0R1T751</accession>
<dbReference type="AlphaFoldDB" id="A0A0R1T751"/>
<gene>
    <name evidence="1" type="ORF">FC36_GL001566</name>
</gene>
<sequence length="245" mass="28483">MQWETYLRKMEAYQARYQNQTLIVKKIQAVCETVCAYQAQRLPQKPLPKLTLSQGMIYRLLDQYADIMTLASDLLNLRQVLIENFGIWHVCNQVWVADVKNYLGPKVGLELMAGNGSLGGSLGHTRLTDNLKWRGQDVTHPHPWYPLEKLDALEAVQKYASESQVIWMAWAPDQGQKDWEILQWLQQVGWSGEFYVIGEKNGATNSSRFWQEAQLELLPALNLHHQPFDFIKDYVYRVNIERKCL</sequence>
<dbReference type="Proteomes" id="UP000051048">
    <property type="component" value="Unassembled WGS sequence"/>
</dbReference>
<evidence type="ECO:0008006" key="3">
    <source>
        <dbReference type="Google" id="ProtNLM"/>
    </source>
</evidence>
<organism evidence="1 2">
    <name type="scientific">Ligilactobacillus equi DSM 15833 = JCM 10991</name>
    <dbReference type="NCBI Taxonomy" id="1423740"/>
    <lineage>
        <taxon>Bacteria</taxon>
        <taxon>Bacillati</taxon>
        <taxon>Bacillota</taxon>
        <taxon>Bacilli</taxon>
        <taxon>Lactobacillales</taxon>
        <taxon>Lactobacillaceae</taxon>
        <taxon>Ligilactobacillus</taxon>
    </lineage>
</organism>
<dbReference type="EMBL" id="AZFH01000181">
    <property type="protein sequence ID" value="KRL77164.1"/>
    <property type="molecule type" value="Genomic_DNA"/>
</dbReference>
<dbReference type="STRING" id="1423740.FC36_GL001566"/>
<evidence type="ECO:0000313" key="2">
    <source>
        <dbReference type="Proteomes" id="UP000051048"/>
    </source>
</evidence>
<dbReference type="PATRIC" id="fig|1423740.3.peg.1692"/>
<reference evidence="1 2" key="1">
    <citation type="journal article" date="2015" name="Genome Announc.">
        <title>Expanding the biotechnology potential of lactobacilli through comparative genomics of 213 strains and associated genera.</title>
        <authorList>
            <person name="Sun Z."/>
            <person name="Harris H.M."/>
            <person name="McCann A."/>
            <person name="Guo C."/>
            <person name="Argimon S."/>
            <person name="Zhang W."/>
            <person name="Yang X."/>
            <person name="Jeffery I.B."/>
            <person name="Cooney J.C."/>
            <person name="Kagawa T.F."/>
            <person name="Liu W."/>
            <person name="Song Y."/>
            <person name="Salvetti E."/>
            <person name="Wrobel A."/>
            <person name="Rasinkangas P."/>
            <person name="Parkhill J."/>
            <person name="Rea M.C."/>
            <person name="O'Sullivan O."/>
            <person name="Ritari J."/>
            <person name="Douillard F.P."/>
            <person name="Paul Ross R."/>
            <person name="Yang R."/>
            <person name="Briner A.E."/>
            <person name="Felis G.E."/>
            <person name="de Vos W.M."/>
            <person name="Barrangou R."/>
            <person name="Klaenhammer T.R."/>
            <person name="Caufield P.W."/>
            <person name="Cui Y."/>
            <person name="Zhang H."/>
            <person name="O'Toole P.W."/>
        </authorList>
    </citation>
    <scope>NUCLEOTIDE SEQUENCE [LARGE SCALE GENOMIC DNA]</scope>
    <source>
        <strain evidence="1 2">DSM 15833</strain>
    </source>
</reference>
<dbReference type="RefSeq" id="WP_025020305.1">
    <property type="nucleotide sequence ID" value="NZ_AZFH01000181.1"/>
</dbReference>